<organism evidence="1 2">
    <name type="scientific">Oculimacula yallundae</name>
    <dbReference type="NCBI Taxonomy" id="86028"/>
    <lineage>
        <taxon>Eukaryota</taxon>
        <taxon>Fungi</taxon>
        <taxon>Dikarya</taxon>
        <taxon>Ascomycota</taxon>
        <taxon>Pezizomycotina</taxon>
        <taxon>Leotiomycetes</taxon>
        <taxon>Helotiales</taxon>
        <taxon>Ploettnerulaceae</taxon>
        <taxon>Oculimacula</taxon>
    </lineage>
</organism>
<evidence type="ECO:0000313" key="2">
    <source>
        <dbReference type="Proteomes" id="UP001595075"/>
    </source>
</evidence>
<name>A0ABR4CNG3_9HELO</name>
<protein>
    <submittedName>
        <fullName evidence="1">Uncharacterized protein</fullName>
    </submittedName>
</protein>
<sequence>MKASLQAGQKVQKLLTIHAASLHLQPQHPLLQTSLDLTILNPDTELPPQPPHKTYKMAPKRQQIARAEPRRAAPKGYFSNAYNAITSPENASVVRSVAAFGVAVAFFSSSWAEYILPDL</sequence>
<gene>
    <name evidence="1" type="ORF">VTL71DRAFT_12557</name>
</gene>
<dbReference type="EMBL" id="JAZHXI010000005">
    <property type="protein sequence ID" value="KAL2071322.1"/>
    <property type="molecule type" value="Genomic_DNA"/>
</dbReference>
<keyword evidence="2" id="KW-1185">Reference proteome</keyword>
<dbReference type="Proteomes" id="UP001595075">
    <property type="component" value="Unassembled WGS sequence"/>
</dbReference>
<evidence type="ECO:0000313" key="1">
    <source>
        <dbReference type="EMBL" id="KAL2071322.1"/>
    </source>
</evidence>
<comment type="caution">
    <text evidence="1">The sequence shown here is derived from an EMBL/GenBank/DDBJ whole genome shotgun (WGS) entry which is preliminary data.</text>
</comment>
<reference evidence="1 2" key="1">
    <citation type="journal article" date="2024" name="Commun. Biol.">
        <title>Comparative genomic analysis of thermophilic fungi reveals convergent evolutionary adaptations and gene losses.</title>
        <authorList>
            <person name="Steindorff A.S."/>
            <person name="Aguilar-Pontes M.V."/>
            <person name="Robinson A.J."/>
            <person name="Andreopoulos B."/>
            <person name="LaButti K."/>
            <person name="Kuo A."/>
            <person name="Mondo S."/>
            <person name="Riley R."/>
            <person name="Otillar R."/>
            <person name="Haridas S."/>
            <person name="Lipzen A."/>
            <person name="Grimwood J."/>
            <person name="Schmutz J."/>
            <person name="Clum A."/>
            <person name="Reid I.D."/>
            <person name="Moisan M.C."/>
            <person name="Butler G."/>
            <person name="Nguyen T.T.M."/>
            <person name="Dewar K."/>
            <person name="Conant G."/>
            <person name="Drula E."/>
            <person name="Henrissat B."/>
            <person name="Hansel C."/>
            <person name="Singer S."/>
            <person name="Hutchinson M.I."/>
            <person name="de Vries R.P."/>
            <person name="Natvig D.O."/>
            <person name="Powell A.J."/>
            <person name="Tsang A."/>
            <person name="Grigoriev I.V."/>
        </authorList>
    </citation>
    <scope>NUCLEOTIDE SEQUENCE [LARGE SCALE GENOMIC DNA]</scope>
    <source>
        <strain evidence="1 2">CBS 494.80</strain>
    </source>
</reference>
<proteinExistence type="predicted"/>
<accession>A0ABR4CNG3</accession>